<sequence>MSSENTTRRTLGGTFMSTCRSESPEASFIKLSPVIVLLKAPRSSEVNNALTPCEAAHPWTSDQRATQAAAKCAADNKVRRLRVQCLQILGGRCSALSHTTPFASDIYI</sequence>
<accession>A0A5B7F8D2</accession>
<comment type="caution">
    <text evidence="1">The sequence shown here is derived from an EMBL/GenBank/DDBJ whole genome shotgun (WGS) entry which is preliminary data.</text>
</comment>
<gene>
    <name evidence="1" type="ORF">E2C01_036298</name>
</gene>
<proteinExistence type="predicted"/>
<keyword evidence="2" id="KW-1185">Reference proteome</keyword>
<protein>
    <submittedName>
        <fullName evidence="1">Uncharacterized protein</fullName>
    </submittedName>
</protein>
<name>A0A5B7F8D2_PORTR</name>
<reference evidence="1 2" key="1">
    <citation type="submission" date="2019-05" db="EMBL/GenBank/DDBJ databases">
        <title>Another draft genome of Portunus trituberculatus and its Hox gene families provides insights of decapod evolution.</title>
        <authorList>
            <person name="Jeong J.-H."/>
            <person name="Song I."/>
            <person name="Kim S."/>
            <person name="Choi T."/>
            <person name="Kim D."/>
            <person name="Ryu S."/>
            <person name="Kim W."/>
        </authorList>
    </citation>
    <scope>NUCLEOTIDE SEQUENCE [LARGE SCALE GENOMIC DNA]</scope>
    <source>
        <tissue evidence="1">Muscle</tissue>
    </source>
</reference>
<organism evidence="1 2">
    <name type="scientific">Portunus trituberculatus</name>
    <name type="common">Swimming crab</name>
    <name type="synonym">Neptunus trituberculatus</name>
    <dbReference type="NCBI Taxonomy" id="210409"/>
    <lineage>
        <taxon>Eukaryota</taxon>
        <taxon>Metazoa</taxon>
        <taxon>Ecdysozoa</taxon>
        <taxon>Arthropoda</taxon>
        <taxon>Crustacea</taxon>
        <taxon>Multicrustacea</taxon>
        <taxon>Malacostraca</taxon>
        <taxon>Eumalacostraca</taxon>
        <taxon>Eucarida</taxon>
        <taxon>Decapoda</taxon>
        <taxon>Pleocyemata</taxon>
        <taxon>Brachyura</taxon>
        <taxon>Eubrachyura</taxon>
        <taxon>Portunoidea</taxon>
        <taxon>Portunidae</taxon>
        <taxon>Portuninae</taxon>
        <taxon>Portunus</taxon>
    </lineage>
</organism>
<dbReference type="AlphaFoldDB" id="A0A5B7F8D2"/>
<dbReference type="EMBL" id="VSRR010005527">
    <property type="protein sequence ID" value="MPC42672.1"/>
    <property type="molecule type" value="Genomic_DNA"/>
</dbReference>
<evidence type="ECO:0000313" key="1">
    <source>
        <dbReference type="EMBL" id="MPC42672.1"/>
    </source>
</evidence>
<dbReference type="Proteomes" id="UP000324222">
    <property type="component" value="Unassembled WGS sequence"/>
</dbReference>
<evidence type="ECO:0000313" key="2">
    <source>
        <dbReference type="Proteomes" id="UP000324222"/>
    </source>
</evidence>